<dbReference type="GO" id="GO:1904680">
    <property type="term" value="F:peptide transmembrane transporter activity"/>
    <property type="evidence" value="ECO:0007669"/>
    <property type="project" value="TreeGrafter"/>
</dbReference>
<dbReference type="GO" id="GO:0015833">
    <property type="term" value="P:peptide transport"/>
    <property type="evidence" value="ECO:0007669"/>
    <property type="project" value="TreeGrafter"/>
</dbReference>
<dbReference type="Pfam" id="PF00496">
    <property type="entry name" value="SBP_bac_5"/>
    <property type="match status" value="1"/>
</dbReference>
<comment type="caution">
    <text evidence="3">The sequence shown here is derived from an EMBL/GenBank/DDBJ whole genome shotgun (WGS) entry which is preliminary data.</text>
</comment>
<dbReference type="SUPFAM" id="SSF53850">
    <property type="entry name" value="Periplasmic binding protein-like II"/>
    <property type="match status" value="1"/>
</dbReference>
<dbReference type="InterPro" id="IPR039424">
    <property type="entry name" value="SBP_5"/>
</dbReference>
<sequence>MSGLSTAEAQSGIETPTAYRQSPFLPAPPHLETVQDRLPPDPVVLDPASLFPAPANEGMGPGEFGGNLVLVRDPYARVDVPALALRENLLSAPAWDPGDPRPNILTRWHVHPDRRHFRLELRTGLRWSDGVPVTTRDVAFAFNDLWLDPEMNFLGMPNVIRAGGDGNGTPVSLRIQDDVVFYLDFDEPYGGFVRALTELHPAGYTDFLKPAHHLADFHPDYATVADLRSRMQTSGTKYAWELLQAADCQPPELGQDACTGFPGLQPWIQTEVEPDGTVRLERNPWYFKVDPAGRQLPYIDTLAVLPPADPQPPSPTAAPGADLATPADGWHRRTDYLALGELGRHGIRILESAQDPVALHLNHTGKGERWQALVAMPDFGRALPLAINRPGLAAALSLPDAGTVHDSEAANRLLDGMGLTERTEQGMRMGPSRQTAALTLAYATEESGLHRIAERIVGDLAAVGLDVSAEPLPSRLLTIRMHSNQLQMSLGPSGGPGWTTGTAQDHLPNGATGRQWQLWHDSDGSLGTEPPIPILELYELASVLASVLPSDQAARQARARLGPINEEQSLILPLTPEAGQLVVFATGLGNLARGGPVEAAMAAAELFHWTESGDEAAPRQ</sequence>
<proteinExistence type="predicted"/>
<dbReference type="Gene3D" id="3.40.190.10">
    <property type="entry name" value="Periplasmic binding protein-like II"/>
    <property type="match status" value="1"/>
</dbReference>
<dbReference type="EMBL" id="VXPY01000083">
    <property type="protein sequence ID" value="MYD90947.1"/>
    <property type="molecule type" value="Genomic_DNA"/>
</dbReference>
<dbReference type="Gene3D" id="3.10.105.10">
    <property type="entry name" value="Dipeptide-binding Protein, Domain 3"/>
    <property type="match status" value="1"/>
</dbReference>
<evidence type="ECO:0000259" key="2">
    <source>
        <dbReference type="Pfam" id="PF00496"/>
    </source>
</evidence>
<dbReference type="AlphaFoldDB" id="A0A6B1DV78"/>
<dbReference type="PANTHER" id="PTHR30290">
    <property type="entry name" value="PERIPLASMIC BINDING COMPONENT OF ABC TRANSPORTER"/>
    <property type="match status" value="1"/>
</dbReference>
<name>A0A6B1DV78_9CHLR</name>
<accession>A0A6B1DV78</accession>
<feature type="region of interest" description="Disordered" evidence="1">
    <location>
        <begin position="306"/>
        <end position="327"/>
    </location>
</feature>
<dbReference type="InterPro" id="IPR000914">
    <property type="entry name" value="SBP_5_dom"/>
</dbReference>
<feature type="domain" description="Solute-binding protein family 5" evidence="2">
    <location>
        <begin position="100"/>
        <end position="496"/>
    </location>
</feature>
<feature type="region of interest" description="Disordered" evidence="1">
    <location>
        <begin position="1"/>
        <end position="38"/>
    </location>
</feature>
<protein>
    <recommendedName>
        <fullName evidence="2">Solute-binding protein family 5 domain-containing protein</fullName>
    </recommendedName>
</protein>
<feature type="compositionally biased region" description="Polar residues" evidence="1">
    <location>
        <begin position="1"/>
        <end position="20"/>
    </location>
</feature>
<feature type="compositionally biased region" description="Pro residues" evidence="1">
    <location>
        <begin position="307"/>
        <end position="316"/>
    </location>
</feature>
<evidence type="ECO:0000256" key="1">
    <source>
        <dbReference type="SAM" id="MobiDB-lite"/>
    </source>
</evidence>
<organism evidence="3">
    <name type="scientific">Caldilineaceae bacterium SB0662_bin_9</name>
    <dbReference type="NCBI Taxonomy" id="2605258"/>
    <lineage>
        <taxon>Bacteria</taxon>
        <taxon>Bacillati</taxon>
        <taxon>Chloroflexota</taxon>
        <taxon>Caldilineae</taxon>
        <taxon>Caldilineales</taxon>
        <taxon>Caldilineaceae</taxon>
    </lineage>
</organism>
<reference evidence="3" key="1">
    <citation type="submission" date="2019-09" db="EMBL/GenBank/DDBJ databases">
        <title>Characterisation of the sponge microbiome using genome-centric metagenomics.</title>
        <authorList>
            <person name="Engelberts J.P."/>
            <person name="Robbins S.J."/>
            <person name="De Goeij J.M."/>
            <person name="Aranda M."/>
            <person name="Bell S.C."/>
            <person name="Webster N.S."/>
        </authorList>
    </citation>
    <scope>NUCLEOTIDE SEQUENCE</scope>
    <source>
        <strain evidence="3">SB0662_bin_9</strain>
    </source>
</reference>
<evidence type="ECO:0000313" key="3">
    <source>
        <dbReference type="EMBL" id="MYD90947.1"/>
    </source>
</evidence>
<gene>
    <name evidence="3" type="ORF">F4Y08_11545</name>
</gene>
<dbReference type="PANTHER" id="PTHR30290:SF62">
    <property type="entry name" value="OLIGOPEPTIDE ABC TRANSPORTER, PERIPLASMIC OLIGOPEPTIDE-BINDING PROTEIN"/>
    <property type="match status" value="1"/>
</dbReference>